<dbReference type="Proteomes" id="UP000177458">
    <property type="component" value="Unassembled WGS sequence"/>
</dbReference>
<reference evidence="2 3" key="1">
    <citation type="journal article" date="2016" name="Nat. Commun.">
        <title>Thousands of microbial genomes shed light on interconnected biogeochemical processes in an aquifer system.</title>
        <authorList>
            <person name="Anantharaman K."/>
            <person name="Brown C.T."/>
            <person name="Hug L.A."/>
            <person name="Sharon I."/>
            <person name="Castelle C.J."/>
            <person name="Probst A.J."/>
            <person name="Thomas B.C."/>
            <person name="Singh A."/>
            <person name="Wilkins M.J."/>
            <person name="Karaoz U."/>
            <person name="Brodie E.L."/>
            <person name="Williams K.H."/>
            <person name="Hubbard S.S."/>
            <person name="Banfield J.F."/>
        </authorList>
    </citation>
    <scope>NUCLEOTIDE SEQUENCE [LARGE SCALE GENOMIC DNA]</scope>
</reference>
<organism evidence="2 3">
    <name type="scientific">candidate division WWE3 bacterium RIFCSPLOWO2_01_FULL_37_15</name>
    <dbReference type="NCBI Taxonomy" id="1802622"/>
    <lineage>
        <taxon>Bacteria</taxon>
        <taxon>Katanobacteria</taxon>
    </lineage>
</organism>
<comment type="caution">
    <text evidence="2">The sequence shown here is derived from an EMBL/GenBank/DDBJ whole genome shotgun (WGS) entry which is preliminary data.</text>
</comment>
<feature type="domain" description="Peptidase C39-like" evidence="1">
    <location>
        <begin position="40"/>
        <end position="171"/>
    </location>
</feature>
<evidence type="ECO:0000313" key="3">
    <source>
        <dbReference type="Proteomes" id="UP000177458"/>
    </source>
</evidence>
<protein>
    <recommendedName>
        <fullName evidence="1">Peptidase C39-like domain-containing protein</fullName>
    </recommendedName>
</protein>
<accession>A0A1F4UXB7</accession>
<dbReference type="Gene3D" id="3.90.70.10">
    <property type="entry name" value="Cysteine proteinases"/>
    <property type="match status" value="1"/>
</dbReference>
<sequence>MNIALILTTIIISTSYSGNQLNTTTESSGFFIKSNKEVLLNIPYTHQIDDLNEESKSLIRNTACGPASITMALKHLEDSIKLNEVIDTLPNSVYVKGDRFYNLYDAAKFFNKKTNKFKNSYSNIFSVLNEGHPVILNIQNYDNITGHAIVIVGMKDYENGKAKSLIAHDPYRGPYREFVYLDENTLLQPEGNTNYIGILDPFYITNKESNENLHLSFKK</sequence>
<dbReference type="Pfam" id="PF13529">
    <property type="entry name" value="Peptidase_C39_2"/>
    <property type="match status" value="1"/>
</dbReference>
<dbReference type="InterPro" id="IPR039564">
    <property type="entry name" value="Peptidase_C39-like"/>
</dbReference>
<gene>
    <name evidence="2" type="ORF">A3A69_00470</name>
</gene>
<evidence type="ECO:0000259" key="1">
    <source>
        <dbReference type="Pfam" id="PF13529"/>
    </source>
</evidence>
<evidence type="ECO:0000313" key="2">
    <source>
        <dbReference type="EMBL" id="OGC49605.1"/>
    </source>
</evidence>
<dbReference type="EMBL" id="MEVF01000018">
    <property type="protein sequence ID" value="OGC49605.1"/>
    <property type="molecule type" value="Genomic_DNA"/>
</dbReference>
<proteinExistence type="predicted"/>
<dbReference type="AlphaFoldDB" id="A0A1F4UXB7"/>
<name>A0A1F4UXB7_UNCKA</name>